<dbReference type="AlphaFoldDB" id="A0A1H6FI28"/>
<dbReference type="RefSeq" id="WP_103922223.1">
    <property type="nucleotide sequence ID" value="NZ_FMSV02000556.1"/>
</dbReference>
<gene>
    <name evidence="1" type="ORF">MBHS_04597</name>
</gene>
<name>A0A1H6FI28_9GAMM</name>
<evidence type="ECO:0000313" key="1">
    <source>
        <dbReference type="EMBL" id="SEH08705.1"/>
    </source>
</evidence>
<organism evidence="1 2">
    <name type="scientific">Candidatus Venteria ishoeyi</name>
    <dbReference type="NCBI Taxonomy" id="1899563"/>
    <lineage>
        <taxon>Bacteria</taxon>
        <taxon>Pseudomonadati</taxon>
        <taxon>Pseudomonadota</taxon>
        <taxon>Gammaproteobacteria</taxon>
        <taxon>Thiotrichales</taxon>
        <taxon>Thiotrichaceae</taxon>
        <taxon>Venteria</taxon>
    </lineage>
</organism>
<accession>A0A1H6FI28</accession>
<dbReference type="EMBL" id="FMSV02000556">
    <property type="protein sequence ID" value="SEH08705.1"/>
    <property type="molecule type" value="Genomic_DNA"/>
</dbReference>
<protein>
    <submittedName>
        <fullName evidence="1">Uncharacterized protein</fullName>
    </submittedName>
</protein>
<evidence type="ECO:0000313" key="2">
    <source>
        <dbReference type="Proteomes" id="UP000236724"/>
    </source>
</evidence>
<reference evidence="1 2" key="1">
    <citation type="submission" date="2016-10" db="EMBL/GenBank/DDBJ databases">
        <authorList>
            <person name="de Groot N.N."/>
        </authorList>
    </citation>
    <scope>NUCLEOTIDE SEQUENCE [LARGE SCALE GENOMIC DNA]</scope>
    <source>
        <strain evidence="1">MBHS1</strain>
    </source>
</reference>
<keyword evidence="2" id="KW-1185">Reference proteome</keyword>
<sequence>MTEMSRSQLLDVLNKQLPAQFEELLFHFAMPPGLVRRNATQTEQAIDLIRYAESGNRLGELSAMLQSSASSTVLANSSRATFNQAGQQVGQQFNVAGDVHIQGDVVGGDKVVQNVTGNDNVFHCKPIHTVKS</sequence>
<proteinExistence type="predicted"/>
<dbReference type="Proteomes" id="UP000236724">
    <property type="component" value="Unassembled WGS sequence"/>
</dbReference>